<gene>
    <name evidence="12" type="primary">palmdb</name>
</gene>
<protein>
    <recommendedName>
        <fullName evidence="9">Palmdelphin</fullName>
    </recommendedName>
</protein>
<sequence>MEEADLLKERLQAITDKRKIQEDIAKKRREVEEEKLKLQYIKKKALRDQWLMDGVCQQSEEEQEILRLQAEDEQQQSDQLQSNILRIEKDIEALETQELSISANEEVILKRLKEVERTAEDIIKELKVAAQSDVTHHHSSPDTASFIQLAAKTNSPLSELKKNEQKKASFAIEISVEHNRKTGKSEVVSTATITPETIEEKGLKVYEDGRKSVYAFQPDGAKMSADGSDKMTLEEVEELLHQATEKRQSSEVQYHQPVYSLPYKGTSRPSTPGASNKPHRQTQSLGSEQNSPSFKDGAQKFKHDSLCSEEQKEIRNKNTSPFQRPVHQDLTLKSPKAELLSFQVPGELMSDPQSQPQSFFNPKVSSEITNSKTHTGGSHPASLLPKKVISEEIPGPVQPRAIDGHSKKESSDDFTKDENVLKFANTLPDGLESKPVTMIFMGYENAVNEENEDFQAELVMLSESDDDDDEEEDENDHNNGNHECDEDEFAEEAPLSYHPKGYRSRVFTPRVCLANVVSSNDSNWDDLELHKPTFIHKCGEKSVPRLGKEKVEPANIGSISLEKGNLCLNNDRTLPQSIGC</sequence>
<feature type="region of interest" description="Disordered" evidence="11">
    <location>
        <begin position="346"/>
        <end position="414"/>
    </location>
</feature>
<evidence type="ECO:0000313" key="13">
    <source>
        <dbReference type="Proteomes" id="UP000694680"/>
    </source>
</evidence>
<keyword evidence="7 10" id="KW-0175">Coiled coil</keyword>
<comment type="similarity">
    <text evidence="4">Belongs to the paralemmin family.</text>
</comment>
<dbReference type="RefSeq" id="XP_028290212.1">
    <property type="nucleotide sequence ID" value="XM_028434411.1"/>
</dbReference>
<feature type="compositionally biased region" description="Polar residues" evidence="11">
    <location>
        <begin position="351"/>
        <end position="376"/>
    </location>
</feature>
<evidence type="ECO:0000256" key="9">
    <source>
        <dbReference type="ARBA" id="ARBA00040857"/>
    </source>
</evidence>
<evidence type="ECO:0000256" key="10">
    <source>
        <dbReference type="SAM" id="Coils"/>
    </source>
</evidence>
<evidence type="ECO:0000256" key="6">
    <source>
        <dbReference type="ARBA" id="ARBA00023018"/>
    </source>
</evidence>
<feature type="region of interest" description="Disordered" evidence="11">
    <location>
        <begin position="464"/>
        <end position="488"/>
    </location>
</feature>
<feature type="compositionally biased region" description="Acidic residues" evidence="11">
    <location>
        <begin position="464"/>
        <end position="475"/>
    </location>
</feature>
<reference evidence="12" key="3">
    <citation type="submission" date="2025-09" db="UniProtKB">
        <authorList>
            <consortium name="Ensembl"/>
        </authorList>
    </citation>
    <scope>IDENTIFICATION</scope>
</reference>
<dbReference type="InterPro" id="IPR004965">
    <property type="entry name" value="Paralemmin"/>
</dbReference>
<organism evidence="12 13">
    <name type="scientific">Gouania willdenowi</name>
    <name type="common">Blunt-snouted clingfish</name>
    <name type="synonym">Lepadogaster willdenowi</name>
    <dbReference type="NCBI Taxonomy" id="441366"/>
    <lineage>
        <taxon>Eukaryota</taxon>
        <taxon>Metazoa</taxon>
        <taxon>Chordata</taxon>
        <taxon>Craniata</taxon>
        <taxon>Vertebrata</taxon>
        <taxon>Euteleostomi</taxon>
        <taxon>Actinopterygii</taxon>
        <taxon>Neopterygii</taxon>
        <taxon>Teleostei</taxon>
        <taxon>Neoteleostei</taxon>
        <taxon>Acanthomorphata</taxon>
        <taxon>Ovalentaria</taxon>
        <taxon>Blenniimorphae</taxon>
        <taxon>Blenniiformes</taxon>
        <taxon>Gobiesocoidei</taxon>
        <taxon>Gobiesocidae</taxon>
        <taxon>Gobiesocinae</taxon>
        <taxon>Gouania</taxon>
    </lineage>
</organism>
<evidence type="ECO:0000256" key="4">
    <source>
        <dbReference type="ARBA" id="ARBA00005756"/>
    </source>
</evidence>
<keyword evidence="8" id="KW-0966">Cell projection</keyword>
<evidence type="ECO:0000256" key="11">
    <source>
        <dbReference type="SAM" id="MobiDB-lite"/>
    </source>
</evidence>
<feature type="compositionally biased region" description="Basic and acidic residues" evidence="11">
    <location>
        <begin position="297"/>
        <end position="316"/>
    </location>
</feature>
<feature type="compositionally biased region" description="Basic and acidic residues" evidence="11">
    <location>
        <begin position="402"/>
        <end position="414"/>
    </location>
</feature>
<dbReference type="PANTHER" id="PTHR46881">
    <property type="entry name" value="PALMDELPHIN"/>
    <property type="match status" value="1"/>
</dbReference>
<feature type="compositionally biased region" description="Polar residues" evidence="11">
    <location>
        <begin position="281"/>
        <end position="293"/>
    </location>
</feature>
<evidence type="ECO:0000256" key="3">
    <source>
        <dbReference type="ARBA" id="ARBA00004552"/>
    </source>
</evidence>
<dbReference type="AlphaFoldDB" id="A0A8C5HF07"/>
<dbReference type="GO" id="GO:0008360">
    <property type="term" value="P:regulation of cell shape"/>
    <property type="evidence" value="ECO:0007669"/>
    <property type="project" value="InterPro"/>
</dbReference>
<keyword evidence="5" id="KW-0963">Cytoplasm</keyword>
<dbReference type="GO" id="GO:0043197">
    <property type="term" value="C:dendritic spine"/>
    <property type="evidence" value="ECO:0007669"/>
    <property type="project" value="UniProtKB-SubCell"/>
</dbReference>
<accession>A0A8C5HF07</accession>
<keyword evidence="13" id="KW-1185">Reference proteome</keyword>
<dbReference type="GeneID" id="114454162"/>
<name>A0A8C5HF07_GOUWI</name>
<comment type="subcellular location">
    <subcellularLocation>
        <location evidence="1">Cell projection</location>
        <location evidence="1">Dendrite</location>
    </subcellularLocation>
    <subcellularLocation>
        <location evidence="3">Cell projection</location>
        <location evidence="3">Dendritic spine</location>
    </subcellularLocation>
    <subcellularLocation>
        <location evidence="2">Cytoplasm</location>
    </subcellularLocation>
</comment>
<reference evidence="12" key="2">
    <citation type="submission" date="2025-08" db="UniProtKB">
        <authorList>
            <consortium name="Ensembl"/>
        </authorList>
    </citation>
    <scope>IDENTIFICATION</scope>
</reference>
<evidence type="ECO:0000256" key="2">
    <source>
        <dbReference type="ARBA" id="ARBA00004496"/>
    </source>
</evidence>
<dbReference type="PANTHER" id="PTHR46881:SF1">
    <property type="entry name" value="PALMDELPHIN"/>
    <property type="match status" value="1"/>
</dbReference>
<reference evidence="12" key="1">
    <citation type="submission" date="2020-06" db="EMBL/GenBank/DDBJ databases">
        <authorList>
            <consortium name="Wellcome Sanger Institute Data Sharing"/>
        </authorList>
    </citation>
    <scope>NUCLEOTIDE SEQUENCE [LARGE SCALE GENOMIC DNA]</scope>
</reference>
<dbReference type="GO" id="GO:0016020">
    <property type="term" value="C:membrane"/>
    <property type="evidence" value="ECO:0007669"/>
    <property type="project" value="InterPro"/>
</dbReference>
<keyword evidence="6" id="KW-0770">Synapse</keyword>
<evidence type="ECO:0000256" key="8">
    <source>
        <dbReference type="ARBA" id="ARBA00023273"/>
    </source>
</evidence>
<proteinExistence type="inferred from homology"/>
<feature type="coiled-coil region" evidence="10">
    <location>
        <begin position="17"/>
        <end position="132"/>
    </location>
</feature>
<evidence type="ECO:0000313" key="12">
    <source>
        <dbReference type="Ensembl" id="ENSGWIP00000044486.1"/>
    </source>
</evidence>
<feature type="compositionally biased region" description="Basic and acidic residues" evidence="11">
    <location>
        <begin position="227"/>
        <end position="249"/>
    </location>
</feature>
<dbReference type="GO" id="GO:0005737">
    <property type="term" value="C:cytoplasm"/>
    <property type="evidence" value="ECO:0007669"/>
    <property type="project" value="UniProtKB-SubCell"/>
</dbReference>
<evidence type="ECO:0000256" key="1">
    <source>
        <dbReference type="ARBA" id="ARBA00004279"/>
    </source>
</evidence>
<dbReference type="Proteomes" id="UP000694680">
    <property type="component" value="Chromosome 20"/>
</dbReference>
<evidence type="ECO:0000256" key="5">
    <source>
        <dbReference type="ARBA" id="ARBA00022490"/>
    </source>
</evidence>
<dbReference type="Ensembl" id="ENSGWIT00000048225.1">
    <property type="protein sequence ID" value="ENSGWIP00000044486.1"/>
    <property type="gene ID" value="ENSGWIG00000022138.1"/>
</dbReference>
<dbReference type="CTD" id="100000814"/>
<feature type="region of interest" description="Disordered" evidence="11">
    <location>
        <begin position="219"/>
        <end position="331"/>
    </location>
</feature>
<evidence type="ECO:0000256" key="7">
    <source>
        <dbReference type="ARBA" id="ARBA00023054"/>
    </source>
</evidence>
<dbReference type="Pfam" id="PF03285">
    <property type="entry name" value="Paralemmin"/>
    <property type="match status" value="1"/>
</dbReference>